<dbReference type="AlphaFoldDB" id="A0A819CL00"/>
<dbReference type="InterPro" id="IPR036249">
    <property type="entry name" value="Thioredoxin-like_sf"/>
</dbReference>
<comment type="caution">
    <text evidence="1">The sequence shown here is derived from an EMBL/GenBank/DDBJ whole genome shotgun (WGS) entry which is preliminary data.</text>
</comment>
<accession>A0A819CL00</accession>
<sequence>MFITFCRNEGIDVAIVDDKITSRLLRSLRQSILDVRNKFYNDSNEIQLAVLPISKIEFDSIYRNLCIIDLNSLIRILLTFTGSSKPELKINRMDKSQENHAIRPPFENNGTFLVPQAIRHYTNLYHLQAANEWDTITSHFDILVPTVPSSLGGPRVGLDTDTSHRAFESGELASRSRQPNITVPAVELPDGQFIYDSFRIAEWLEDSYPDAPSLFTGDGKPSRDARPEHVVTGKTYTRLIDLGLGASKSEWAVWYDLFFPQLDQQIIGEEHRAYFTSDLRLGPQGYQKLLALDRQELIRRAKMNIQPLVEVLRERPNQYFQGTHPGQVDYIIFGRYAYCRMLDPVLTKEIWDEQGEELSNWICKLSQAYDGHAQKLFNSF</sequence>
<organism evidence="1 2">
    <name type="scientific">Rotaria sordida</name>
    <dbReference type="NCBI Taxonomy" id="392033"/>
    <lineage>
        <taxon>Eukaryota</taxon>
        <taxon>Metazoa</taxon>
        <taxon>Spiralia</taxon>
        <taxon>Gnathifera</taxon>
        <taxon>Rotifera</taxon>
        <taxon>Eurotatoria</taxon>
        <taxon>Bdelloidea</taxon>
        <taxon>Philodinida</taxon>
        <taxon>Philodinidae</taxon>
        <taxon>Rotaria</taxon>
    </lineage>
</organism>
<evidence type="ECO:0000313" key="2">
    <source>
        <dbReference type="Proteomes" id="UP000663836"/>
    </source>
</evidence>
<dbReference type="Proteomes" id="UP000663836">
    <property type="component" value="Unassembled WGS sequence"/>
</dbReference>
<dbReference type="SUPFAM" id="SSF52833">
    <property type="entry name" value="Thioredoxin-like"/>
    <property type="match status" value="1"/>
</dbReference>
<reference evidence="1" key="1">
    <citation type="submission" date="2021-02" db="EMBL/GenBank/DDBJ databases">
        <authorList>
            <person name="Nowell W R."/>
        </authorList>
    </citation>
    <scope>NUCLEOTIDE SEQUENCE</scope>
</reference>
<gene>
    <name evidence="1" type="ORF">JBS370_LOCUS16502</name>
</gene>
<dbReference type="EMBL" id="CAJOBD010001663">
    <property type="protein sequence ID" value="CAF3821706.1"/>
    <property type="molecule type" value="Genomic_DNA"/>
</dbReference>
<evidence type="ECO:0008006" key="3">
    <source>
        <dbReference type="Google" id="ProtNLM"/>
    </source>
</evidence>
<dbReference type="Gene3D" id="3.40.30.10">
    <property type="entry name" value="Glutaredoxin"/>
    <property type="match status" value="1"/>
</dbReference>
<evidence type="ECO:0000313" key="1">
    <source>
        <dbReference type="EMBL" id="CAF3821706.1"/>
    </source>
</evidence>
<name>A0A819CL00_9BILA</name>
<protein>
    <recommendedName>
        <fullName evidence="3">GST N-terminal domain-containing protein</fullName>
    </recommendedName>
</protein>
<proteinExistence type="predicted"/>